<sequence length="60" mass="6379">MELAADNCFAAGQRYAAQQASTLVAAEAASRNGQAVCKVVILTQAKNGERPKREVAYIPQ</sequence>
<reference evidence="1 2" key="1">
    <citation type="submission" date="2015-01" db="EMBL/GenBank/DDBJ databases">
        <title>Ahrensia donghaiensis sp. nov., a novel dimethylsulphoniopropionate-cleavage bacterium isolated from seawater and emended descriptions of the genus Ahrensia and Ahrensia kielensis.</title>
        <authorList>
            <person name="Liu J."/>
        </authorList>
    </citation>
    <scope>NUCLEOTIDE SEQUENCE [LARGE SCALE GENOMIC DNA]</scope>
    <source>
        <strain evidence="1 2">LZD062</strain>
    </source>
</reference>
<organism evidence="1 2">
    <name type="scientific">Ahrensia marina</name>
    <dbReference type="NCBI Taxonomy" id="1514904"/>
    <lineage>
        <taxon>Bacteria</taxon>
        <taxon>Pseudomonadati</taxon>
        <taxon>Pseudomonadota</taxon>
        <taxon>Alphaproteobacteria</taxon>
        <taxon>Hyphomicrobiales</taxon>
        <taxon>Ahrensiaceae</taxon>
        <taxon>Ahrensia</taxon>
    </lineage>
</organism>
<dbReference type="AlphaFoldDB" id="A0A0N0VM91"/>
<dbReference type="EMBL" id="JXMU01000003">
    <property type="protein sequence ID" value="KPB02438.1"/>
    <property type="molecule type" value="Genomic_DNA"/>
</dbReference>
<dbReference type="Proteomes" id="UP000038011">
    <property type="component" value="Unassembled WGS sequence"/>
</dbReference>
<accession>A0A0N0VM91</accession>
<dbReference type="PATRIC" id="fig|1514904.3.peg.2338"/>
<keyword evidence="2" id="KW-1185">Reference proteome</keyword>
<evidence type="ECO:0000313" key="2">
    <source>
        <dbReference type="Proteomes" id="UP000038011"/>
    </source>
</evidence>
<evidence type="ECO:0000313" key="1">
    <source>
        <dbReference type="EMBL" id="KPB02438.1"/>
    </source>
</evidence>
<name>A0A0N0VM91_9HYPH</name>
<gene>
    <name evidence="1" type="ORF">SU32_03165</name>
</gene>
<proteinExistence type="predicted"/>
<dbReference type="STRING" id="1514904.SU32_03165"/>
<comment type="caution">
    <text evidence="1">The sequence shown here is derived from an EMBL/GenBank/DDBJ whole genome shotgun (WGS) entry which is preliminary data.</text>
</comment>
<protein>
    <submittedName>
        <fullName evidence="1">Uncharacterized protein</fullName>
    </submittedName>
</protein>